<dbReference type="Proteomes" id="UP000276603">
    <property type="component" value="Unassembled WGS sequence"/>
</dbReference>
<name>A0A3B0C0L7_9FLAO</name>
<dbReference type="AlphaFoldDB" id="A0A3B0C0L7"/>
<proteinExistence type="predicted"/>
<dbReference type="RefSeq" id="WP_120713742.1">
    <property type="nucleotide sequence ID" value="NZ_RBCJ01000005.1"/>
</dbReference>
<accession>A0A3B0C0L7</accession>
<dbReference type="EMBL" id="RBCJ01000005">
    <property type="protein sequence ID" value="RKN77844.1"/>
    <property type="molecule type" value="Genomic_DNA"/>
</dbReference>
<reference evidence="1 2" key="1">
    <citation type="submission" date="2018-10" db="EMBL/GenBank/DDBJ databases">
        <title>Ulvibacterium marinum gen. nov., sp. nov., a novel marine bacterium of the family Flavobacteriaceae, isolated from a culture of the green alga Ulva prolifera.</title>
        <authorList>
            <person name="Zhang Z."/>
        </authorList>
    </citation>
    <scope>NUCLEOTIDE SEQUENCE [LARGE SCALE GENOMIC DNA]</scope>
    <source>
        <strain evidence="1 2">CCMM003</strain>
    </source>
</reference>
<dbReference type="OrthoDB" id="1449890at2"/>
<sequence length="61" mass="7389">MKKIIDHIADWLVALNEKKAVIMKIEKESLGREKDYFDDHPIIYKDYQKWARKRDSVPDQK</sequence>
<comment type="caution">
    <text evidence="1">The sequence shown here is derived from an EMBL/GenBank/DDBJ whole genome shotgun (WGS) entry which is preliminary data.</text>
</comment>
<organism evidence="1 2">
    <name type="scientific">Ulvibacterium marinum</name>
    <dbReference type="NCBI Taxonomy" id="2419782"/>
    <lineage>
        <taxon>Bacteria</taxon>
        <taxon>Pseudomonadati</taxon>
        <taxon>Bacteroidota</taxon>
        <taxon>Flavobacteriia</taxon>
        <taxon>Flavobacteriales</taxon>
        <taxon>Flavobacteriaceae</taxon>
        <taxon>Ulvibacterium</taxon>
    </lineage>
</organism>
<evidence type="ECO:0000313" key="1">
    <source>
        <dbReference type="EMBL" id="RKN77844.1"/>
    </source>
</evidence>
<keyword evidence="2" id="KW-1185">Reference proteome</keyword>
<evidence type="ECO:0000313" key="2">
    <source>
        <dbReference type="Proteomes" id="UP000276603"/>
    </source>
</evidence>
<gene>
    <name evidence="1" type="ORF">D7Z94_21635</name>
</gene>
<protein>
    <submittedName>
        <fullName evidence="1">Uncharacterized protein</fullName>
    </submittedName>
</protein>